<dbReference type="FunFam" id="3.30.160.60:FF:001732">
    <property type="entry name" value="Zgc:162936"/>
    <property type="match status" value="1"/>
</dbReference>
<protein>
    <recommendedName>
        <fullName evidence="12">C2H2-type domain-containing protein</fullName>
    </recommendedName>
</protein>
<feature type="domain" description="C2H2-type" evidence="12">
    <location>
        <begin position="178"/>
        <end position="205"/>
    </location>
</feature>
<feature type="domain" description="C2H2-type" evidence="12">
    <location>
        <begin position="150"/>
        <end position="177"/>
    </location>
</feature>
<reference evidence="13" key="2">
    <citation type="submission" date="2025-09" db="UniProtKB">
        <authorList>
            <consortium name="Ensembl"/>
        </authorList>
    </citation>
    <scope>IDENTIFICATION</scope>
</reference>
<dbReference type="GO" id="GO:0000977">
    <property type="term" value="F:RNA polymerase II transcription regulatory region sequence-specific DNA binding"/>
    <property type="evidence" value="ECO:0007669"/>
    <property type="project" value="TreeGrafter"/>
</dbReference>
<dbReference type="Ensembl" id="ENSCCRT00000193605.1">
    <property type="protein sequence ID" value="ENSCCRP00000174701.1"/>
    <property type="gene ID" value="ENSCCRG00000059255.1"/>
</dbReference>
<keyword evidence="7" id="KW-0805">Transcription regulation</keyword>
<evidence type="ECO:0000259" key="12">
    <source>
        <dbReference type="PROSITE" id="PS50157"/>
    </source>
</evidence>
<feature type="domain" description="C2H2-type" evidence="12">
    <location>
        <begin position="36"/>
        <end position="63"/>
    </location>
</feature>
<dbReference type="SUPFAM" id="SSF57667">
    <property type="entry name" value="beta-beta-alpha zinc fingers"/>
    <property type="match status" value="4"/>
</dbReference>
<dbReference type="GeneTree" id="ENSGT00950000182774"/>
<dbReference type="GO" id="GO:0008270">
    <property type="term" value="F:zinc ion binding"/>
    <property type="evidence" value="ECO:0007669"/>
    <property type="project" value="UniProtKB-KW"/>
</dbReference>
<keyword evidence="10" id="KW-0539">Nucleus</keyword>
<dbReference type="FunFam" id="3.30.160.60:FF:001156">
    <property type="entry name" value="Zinc finger protein 407"/>
    <property type="match status" value="1"/>
</dbReference>
<keyword evidence="5 11" id="KW-0863">Zinc-finger</keyword>
<dbReference type="InterPro" id="IPR050717">
    <property type="entry name" value="C2H2-ZF_Transcription_Reg"/>
</dbReference>
<dbReference type="Proteomes" id="UP001108240">
    <property type="component" value="Unplaced"/>
</dbReference>
<proteinExistence type="inferred from homology"/>
<feature type="domain" description="C2H2-type" evidence="12">
    <location>
        <begin position="206"/>
        <end position="233"/>
    </location>
</feature>
<dbReference type="GO" id="GO:0000981">
    <property type="term" value="F:DNA-binding transcription factor activity, RNA polymerase II-specific"/>
    <property type="evidence" value="ECO:0007669"/>
    <property type="project" value="TreeGrafter"/>
</dbReference>
<dbReference type="InterPro" id="IPR013087">
    <property type="entry name" value="Znf_C2H2_type"/>
</dbReference>
<dbReference type="SMART" id="SM00355">
    <property type="entry name" value="ZnF_C2H2"/>
    <property type="match status" value="5"/>
</dbReference>
<evidence type="ECO:0000256" key="11">
    <source>
        <dbReference type="PROSITE-ProRule" id="PRU00042"/>
    </source>
</evidence>
<comment type="subcellular location">
    <subcellularLocation>
        <location evidence="1">Nucleus</location>
    </subcellularLocation>
</comment>
<keyword evidence="8" id="KW-0238">DNA-binding</keyword>
<dbReference type="AlphaFoldDB" id="A0A9J8D902"/>
<feature type="domain" description="C2H2-type" evidence="12">
    <location>
        <begin position="122"/>
        <end position="149"/>
    </location>
</feature>
<dbReference type="InterPro" id="IPR036236">
    <property type="entry name" value="Znf_C2H2_sf"/>
</dbReference>
<accession>A0A9J8D902</accession>
<dbReference type="Gene3D" id="3.30.160.60">
    <property type="entry name" value="Classic Zinc Finger"/>
    <property type="match status" value="6"/>
</dbReference>
<evidence type="ECO:0000256" key="3">
    <source>
        <dbReference type="ARBA" id="ARBA00022723"/>
    </source>
</evidence>
<keyword evidence="9" id="KW-0804">Transcription</keyword>
<evidence type="ECO:0000256" key="5">
    <source>
        <dbReference type="ARBA" id="ARBA00022771"/>
    </source>
</evidence>
<sequence>MNIFGTFTDQDQKDHDLNGEQSVSCSIKNTEIKRPFSCSQCEKTFTCNKNLKCHMVIHTGIKAFQLLSVWKDFLQRKGHLQKSFGNSLFRKGLSSALSVERVLHVNQSLKDHMLIHTGIKPFTCSQCGKSFTQKSSLKDHMLIHTGIKSFSCSQCGKSFTYKLSLKNHMLIHTGIKSFSCSQCGKSFTHKSSLKKHMLIHTGIKSFYCSQCGKSFTHKSSLNSHMLSHTGTKSFSCSQCGKSFTRKSKP</sequence>
<dbReference type="PROSITE" id="PS50157">
    <property type="entry name" value="ZINC_FINGER_C2H2_2"/>
    <property type="match status" value="5"/>
</dbReference>
<evidence type="ECO:0000256" key="8">
    <source>
        <dbReference type="ARBA" id="ARBA00023125"/>
    </source>
</evidence>
<keyword evidence="6" id="KW-0862">Zinc</keyword>
<evidence type="ECO:0000313" key="14">
    <source>
        <dbReference type="Proteomes" id="UP001108240"/>
    </source>
</evidence>
<dbReference type="PANTHER" id="PTHR14196">
    <property type="entry name" value="ODD-SKIPPED - RELATED"/>
    <property type="match status" value="1"/>
</dbReference>
<keyword evidence="14" id="KW-1185">Reference proteome</keyword>
<keyword evidence="4" id="KW-0677">Repeat</keyword>
<dbReference type="FunFam" id="3.30.160.60:FF:002282">
    <property type="entry name" value="Wu:fb97d07 protein"/>
    <property type="match status" value="1"/>
</dbReference>
<name>A0A9J8D902_CYPCA</name>
<dbReference type="PROSITE" id="PS00028">
    <property type="entry name" value="ZINC_FINGER_C2H2_1"/>
    <property type="match status" value="5"/>
</dbReference>
<comment type="similarity">
    <text evidence="2">Belongs to the krueppel C2H2-type zinc-finger protein family.</text>
</comment>
<evidence type="ECO:0000256" key="10">
    <source>
        <dbReference type="ARBA" id="ARBA00023242"/>
    </source>
</evidence>
<keyword evidence="3" id="KW-0479">Metal-binding</keyword>
<reference evidence="13" key="1">
    <citation type="submission" date="2025-08" db="UniProtKB">
        <authorList>
            <consortium name="Ensembl"/>
        </authorList>
    </citation>
    <scope>IDENTIFICATION</scope>
</reference>
<dbReference type="PANTHER" id="PTHR14196:SF12">
    <property type="entry name" value="ZINC FINGER PROTEIN 208-LIKE"/>
    <property type="match status" value="1"/>
</dbReference>
<dbReference type="Pfam" id="PF00096">
    <property type="entry name" value="zf-C2H2"/>
    <property type="match status" value="4"/>
</dbReference>
<organism evidence="13 14">
    <name type="scientific">Cyprinus carpio carpio</name>
    <dbReference type="NCBI Taxonomy" id="630221"/>
    <lineage>
        <taxon>Eukaryota</taxon>
        <taxon>Metazoa</taxon>
        <taxon>Chordata</taxon>
        <taxon>Craniata</taxon>
        <taxon>Vertebrata</taxon>
        <taxon>Euteleostomi</taxon>
        <taxon>Actinopterygii</taxon>
        <taxon>Neopterygii</taxon>
        <taxon>Teleostei</taxon>
        <taxon>Ostariophysi</taxon>
        <taxon>Cypriniformes</taxon>
        <taxon>Cyprinidae</taxon>
        <taxon>Cyprininae</taxon>
        <taxon>Cyprinus</taxon>
    </lineage>
</organism>
<evidence type="ECO:0000256" key="1">
    <source>
        <dbReference type="ARBA" id="ARBA00004123"/>
    </source>
</evidence>
<evidence type="ECO:0000256" key="4">
    <source>
        <dbReference type="ARBA" id="ARBA00022737"/>
    </source>
</evidence>
<evidence type="ECO:0000256" key="2">
    <source>
        <dbReference type="ARBA" id="ARBA00006991"/>
    </source>
</evidence>
<dbReference type="GO" id="GO:0045893">
    <property type="term" value="P:positive regulation of DNA-templated transcription"/>
    <property type="evidence" value="ECO:0007669"/>
    <property type="project" value="UniProtKB-ARBA"/>
</dbReference>
<dbReference type="GO" id="GO:0005694">
    <property type="term" value="C:chromosome"/>
    <property type="evidence" value="ECO:0007669"/>
    <property type="project" value="UniProtKB-ARBA"/>
</dbReference>
<dbReference type="FunFam" id="3.30.160.60:FF:000100">
    <property type="entry name" value="Zinc finger 45-like"/>
    <property type="match status" value="3"/>
</dbReference>
<evidence type="ECO:0000256" key="6">
    <source>
        <dbReference type="ARBA" id="ARBA00022833"/>
    </source>
</evidence>
<dbReference type="GO" id="GO:0005634">
    <property type="term" value="C:nucleus"/>
    <property type="evidence" value="ECO:0007669"/>
    <property type="project" value="UniProtKB-SubCell"/>
</dbReference>
<evidence type="ECO:0000313" key="13">
    <source>
        <dbReference type="Ensembl" id="ENSCCRP00000174701.1"/>
    </source>
</evidence>
<evidence type="ECO:0000256" key="9">
    <source>
        <dbReference type="ARBA" id="ARBA00023163"/>
    </source>
</evidence>
<evidence type="ECO:0000256" key="7">
    <source>
        <dbReference type="ARBA" id="ARBA00023015"/>
    </source>
</evidence>